<dbReference type="Proteomes" id="UP000177605">
    <property type="component" value="Unassembled WGS sequence"/>
</dbReference>
<reference evidence="1 2" key="1">
    <citation type="journal article" date="2016" name="Nat. Commun.">
        <title>Thousands of microbial genomes shed light on interconnected biogeochemical processes in an aquifer system.</title>
        <authorList>
            <person name="Anantharaman K."/>
            <person name="Brown C.T."/>
            <person name="Hug L.A."/>
            <person name="Sharon I."/>
            <person name="Castelle C.J."/>
            <person name="Probst A.J."/>
            <person name="Thomas B.C."/>
            <person name="Singh A."/>
            <person name="Wilkins M.J."/>
            <person name="Karaoz U."/>
            <person name="Brodie E.L."/>
            <person name="Williams K.H."/>
            <person name="Hubbard S.S."/>
            <person name="Banfield J.F."/>
        </authorList>
    </citation>
    <scope>NUCLEOTIDE SEQUENCE [LARGE SCALE GENOMIC DNA]</scope>
</reference>
<evidence type="ECO:0000313" key="2">
    <source>
        <dbReference type="Proteomes" id="UP000177605"/>
    </source>
</evidence>
<gene>
    <name evidence="1" type="ORF">A2669_00625</name>
</gene>
<organism evidence="1 2">
    <name type="scientific">Candidatus Yanofskybacteria bacterium RIFCSPHIGHO2_01_FULL_48_25b</name>
    <dbReference type="NCBI Taxonomy" id="1802672"/>
    <lineage>
        <taxon>Bacteria</taxon>
        <taxon>Candidatus Yanofskyibacteriota</taxon>
    </lineage>
</organism>
<evidence type="ECO:0000313" key="1">
    <source>
        <dbReference type="EMBL" id="OGN07252.1"/>
    </source>
</evidence>
<comment type="caution">
    <text evidence="1">The sequence shown here is derived from an EMBL/GenBank/DDBJ whole genome shotgun (WGS) entry which is preliminary data.</text>
</comment>
<dbReference type="EMBL" id="MGJM01000002">
    <property type="protein sequence ID" value="OGN07252.1"/>
    <property type="molecule type" value="Genomic_DNA"/>
</dbReference>
<name>A0A1F8F285_9BACT</name>
<sequence length="410" mass="47950">MYGKLSEILNVPQEQLDAIEFETTRLLGRASVMKGLEEENGQLLDNAFRSLGKLPRDSKEVREALFSQIEKHEQELYRYIGISPQRFDFERVATSAREIATESEGWFLKKDYAKEILQKRPPHSTMHYLGYSNVEDMLRKEDVGEVFSALRFTESDEWMHETFDAAYNGFTPDAFEERAIELRVLGPQWKEIAQKYVAKKHHNVSHLKEFGIIFLNPIAQTEPGKFLRDFALLLHYFHEVAFYSKLFRRYAEIDNFSQKFISLLRGDVLEKNSVKAGEWLIVQRYLWKVNPEDPRLFLPHVNPESIHWRKAQEDLVAFGKRNEQSGLEFWDQLWAAAGVFSSNEGQRELVSFEMEDNAMGVASRSDGGNEVFYYHQREALWNRIFAAYVGNYAELERRIIENMEKGVISF</sequence>
<dbReference type="AlphaFoldDB" id="A0A1F8F285"/>
<proteinExistence type="predicted"/>
<accession>A0A1F8F285</accession>
<protein>
    <submittedName>
        <fullName evidence="1">Uncharacterized protein</fullName>
    </submittedName>
</protein>